<feature type="transmembrane region" description="Helical" evidence="1">
    <location>
        <begin position="41"/>
        <end position="65"/>
    </location>
</feature>
<dbReference type="Proteomes" id="UP000317982">
    <property type="component" value="Unassembled WGS sequence"/>
</dbReference>
<dbReference type="OrthoDB" id="3697129at2"/>
<name>A0A545ARC8_9ACTN</name>
<evidence type="ECO:0000313" key="3">
    <source>
        <dbReference type="Proteomes" id="UP000317982"/>
    </source>
</evidence>
<evidence type="ECO:0000256" key="1">
    <source>
        <dbReference type="SAM" id="Phobius"/>
    </source>
</evidence>
<dbReference type="RefSeq" id="WP_142705773.1">
    <property type="nucleotide sequence ID" value="NZ_VIRS01000011.1"/>
</dbReference>
<comment type="caution">
    <text evidence="2">The sequence shown here is derived from an EMBL/GenBank/DDBJ whole genome shotgun (WGS) entry which is preliminary data.</text>
</comment>
<gene>
    <name evidence="2" type="ORF">FL583_17735</name>
</gene>
<proteinExistence type="predicted"/>
<organism evidence="2 3">
    <name type="scientific">Cryptosporangium phraense</name>
    <dbReference type="NCBI Taxonomy" id="2593070"/>
    <lineage>
        <taxon>Bacteria</taxon>
        <taxon>Bacillati</taxon>
        <taxon>Actinomycetota</taxon>
        <taxon>Actinomycetes</taxon>
        <taxon>Cryptosporangiales</taxon>
        <taxon>Cryptosporangiaceae</taxon>
        <taxon>Cryptosporangium</taxon>
    </lineage>
</organism>
<keyword evidence="1" id="KW-1133">Transmembrane helix</keyword>
<dbReference type="EMBL" id="VIRS01000011">
    <property type="protein sequence ID" value="TQS43862.1"/>
    <property type="molecule type" value="Genomic_DNA"/>
</dbReference>
<keyword evidence="3" id="KW-1185">Reference proteome</keyword>
<keyword evidence="1" id="KW-0812">Transmembrane</keyword>
<dbReference type="AlphaFoldDB" id="A0A545ARC8"/>
<reference evidence="2 3" key="1">
    <citation type="submission" date="2019-07" db="EMBL/GenBank/DDBJ databases">
        <title>Cryptosporangium phraense sp. nov., isolated from plant litter.</title>
        <authorList>
            <person name="Suriyachadkun C."/>
        </authorList>
    </citation>
    <scope>NUCLEOTIDE SEQUENCE [LARGE SCALE GENOMIC DNA]</scope>
    <source>
        <strain evidence="2 3">A-T 5661</strain>
    </source>
</reference>
<sequence length="293" mass="30901">MTLLEPPPERDLPPGRQQSMREEILRGIAGARRSRRPLPRFVRAAIPVAAAAAVAAVVFVAGVFIGVARDNAAPFAGHPAAQLPVPGFSDAQLTELHDACLKDLQHYGEVDPTGVGITPMRDQIDVDGLRVYNAVSDRIGTTILLYTTDGRASCTWDGPRTAHWPNQTSSGGFNDNDPNWLPGAASVDDGTSSSRWARLGGQVPAGVTRVEVTLDGHSGAADVVNGTYIATIDLTGEPSGPSKTTVRTFDRAGKQVGTYQETAGGCLVTPDGKAIHGTKTTDPSKCTKAVPWR</sequence>
<accession>A0A545ARC8</accession>
<dbReference type="InParanoid" id="A0A545ARC8"/>
<protein>
    <submittedName>
        <fullName evidence="2">Uncharacterized protein</fullName>
    </submittedName>
</protein>
<evidence type="ECO:0000313" key="2">
    <source>
        <dbReference type="EMBL" id="TQS43862.1"/>
    </source>
</evidence>
<keyword evidence="1" id="KW-0472">Membrane</keyword>